<feature type="region of interest" description="Disordered" evidence="1">
    <location>
        <begin position="1"/>
        <end position="27"/>
    </location>
</feature>
<accession>A0A699H2Z0</accession>
<sequence length="377" mass="42428">MNNNHSQEPPLQNNNSPPLMVRPNGQAPRSIEELCQPSINGRCGPIASILIQAIDFAEVDAVGSRLMLSGKIDTAAEVSEEITLISVSHIVGLDLSKLAIILNRLKKIHSKGLTSEGLHKGNDRFQTLLSQLEIHGAGVSHKDANQKINNDDMEEMDLKWKVAMISMRIKKFYKRTRRKLAKGNQDSRRRDAWYNGNKARDNGNYMPSGLDVEIDYSKFTYGPKQTLVDESNSKTSEYASCESDSSVETTTYMPKPTENAPKVVFKPKVWNDAPIIEEYESDSDSDSVSNVQEDKEKSSFAFTDLDKHVKTSRENVKELGTPNHSPKIEKQDRKGKTRKGLGYAFTRKACFVCGSFNHLIRDFDFHEKRMAKQAELT</sequence>
<gene>
    <name evidence="2" type="ORF">Tci_292389</name>
</gene>
<reference evidence="2" key="1">
    <citation type="journal article" date="2019" name="Sci. Rep.">
        <title>Draft genome of Tanacetum cinerariifolium, the natural source of mosquito coil.</title>
        <authorList>
            <person name="Yamashiro T."/>
            <person name="Shiraishi A."/>
            <person name="Satake H."/>
            <person name="Nakayama K."/>
        </authorList>
    </citation>
    <scope>NUCLEOTIDE SEQUENCE</scope>
</reference>
<proteinExistence type="predicted"/>
<dbReference type="AlphaFoldDB" id="A0A699H2Z0"/>
<evidence type="ECO:0000313" key="2">
    <source>
        <dbReference type="EMBL" id="GEX20414.1"/>
    </source>
</evidence>
<dbReference type="EMBL" id="BKCJ010095047">
    <property type="protein sequence ID" value="GEX20414.1"/>
    <property type="molecule type" value="Genomic_DNA"/>
</dbReference>
<name>A0A699H2Z0_TANCI</name>
<evidence type="ECO:0000256" key="1">
    <source>
        <dbReference type="SAM" id="MobiDB-lite"/>
    </source>
</evidence>
<comment type="caution">
    <text evidence="2">The sequence shown here is derived from an EMBL/GenBank/DDBJ whole genome shotgun (WGS) entry which is preliminary data.</text>
</comment>
<feature type="compositionally biased region" description="Polar residues" evidence="1">
    <location>
        <begin position="1"/>
        <end position="17"/>
    </location>
</feature>
<organism evidence="2">
    <name type="scientific">Tanacetum cinerariifolium</name>
    <name type="common">Dalmatian daisy</name>
    <name type="synonym">Chrysanthemum cinerariifolium</name>
    <dbReference type="NCBI Taxonomy" id="118510"/>
    <lineage>
        <taxon>Eukaryota</taxon>
        <taxon>Viridiplantae</taxon>
        <taxon>Streptophyta</taxon>
        <taxon>Embryophyta</taxon>
        <taxon>Tracheophyta</taxon>
        <taxon>Spermatophyta</taxon>
        <taxon>Magnoliopsida</taxon>
        <taxon>eudicotyledons</taxon>
        <taxon>Gunneridae</taxon>
        <taxon>Pentapetalae</taxon>
        <taxon>asterids</taxon>
        <taxon>campanulids</taxon>
        <taxon>Asterales</taxon>
        <taxon>Asteraceae</taxon>
        <taxon>Asteroideae</taxon>
        <taxon>Anthemideae</taxon>
        <taxon>Anthemidinae</taxon>
        <taxon>Tanacetum</taxon>
    </lineage>
</organism>
<protein>
    <submittedName>
        <fullName evidence="2">Uncharacterized protein</fullName>
    </submittedName>
</protein>
<feature type="region of interest" description="Disordered" evidence="1">
    <location>
        <begin position="311"/>
        <end position="336"/>
    </location>
</feature>